<name>U6MWL5_9EIME</name>
<dbReference type="VEuPathDB" id="ToxoDB:ENH_00056140"/>
<evidence type="ECO:0000313" key="2">
    <source>
        <dbReference type="Proteomes" id="UP000030754"/>
    </source>
</evidence>
<proteinExistence type="predicted"/>
<dbReference type="AlphaFoldDB" id="U6MWL5"/>
<accession>U6MWL5</accession>
<feature type="non-terminal residue" evidence="1">
    <location>
        <position position="165"/>
    </location>
</feature>
<dbReference type="Proteomes" id="UP000030754">
    <property type="component" value="Unassembled WGS sequence"/>
</dbReference>
<dbReference type="OrthoDB" id="360147at2759"/>
<dbReference type="RefSeq" id="XP_013437099.1">
    <property type="nucleotide sequence ID" value="XM_013581645.1"/>
</dbReference>
<organism evidence="1 2">
    <name type="scientific">Eimeria necatrix</name>
    <dbReference type="NCBI Taxonomy" id="51315"/>
    <lineage>
        <taxon>Eukaryota</taxon>
        <taxon>Sar</taxon>
        <taxon>Alveolata</taxon>
        <taxon>Apicomplexa</taxon>
        <taxon>Conoidasida</taxon>
        <taxon>Coccidia</taxon>
        <taxon>Eucoccidiorida</taxon>
        <taxon>Eimeriorina</taxon>
        <taxon>Eimeriidae</taxon>
        <taxon>Eimeria</taxon>
    </lineage>
</organism>
<sequence>MFRAVQRLAAAAAPRGPPAAAAAAAAATAAAAAAAAPKTEVPDVLVSFGNQADRITFVSHPGVMAVSKLLEMEHISQFRAVLTQEDVNAITEFDPELAKAVKAQVAVDEGLAVNFQDLEFFDRSEFVAAFKKEKKMLQQAREEVLQAPPGSYELPKAAADYKLPQ</sequence>
<gene>
    <name evidence="1" type="ORF">ENH_00056140</name>
</gene>
<keyword evidence="2" id="KW-1185">Reference proteome</keyword>
<protein>
    <submittedName>
        <fullName evidence="1">Uncharacterized protein</fullName>
    </submittedName>
</protein>
<reference evidence="1" key="2">
    <citation type="submission" date="2013-10" db="EMBL/GenBank/DDBJ databases">
        <authorList>
            <person name="Aslett M."/>
        </authorList>
    </citation>
    <scope>NUCLEOTIDE SEQUENCE [LARGE SCALE GENOMIC DNA]</scope>
    <source>
        <strain evidence="1">Houghton</strain>
    </source>
</reference>
<dbReference type="GeneID" id="25475757"/>
<reference evidence="1" key="1">
    <citation type="submission" date="2013-10" db="EMBL/GenBank/DDBJ databases">
        <title>Genomic analysis of the causative agents of coccidiosis in chickens.</title>
        <authorList>
            <person name="Reid A.J."/>
            <person name="Blake D."/>
            <person name="Billington K."/>
            <person name="Browne H."/>
            <person name="Dunn M."/>
            <person name="Hung S."/>
            <person name="Kawahara F."/>
            <person name="Miranda-Saavedra D."/>
            <person name="Mourier T."/>
            <person name="Nagra H."/>
            <person name="Otto T.D."/>
            <person name="Rawlings N."/>
            <person name="Sanchez A."/>
            <person name="Sanders M."/>
            <person name="Subramaniam C."/>
            <person name="Tay Y."/>
            <person name="Dear P."/>
            <person name="Doerig C."/>
            <person name="Gruber A."/>
            <person name="Parkinson J."/>
            <person name="Shirley M."/>
            <person name="Wan K.L."/>
            <person name="Berriman M."/>
            <person name="Tomley F."/>
            <person name="Pain A."/>
        </authorList>
    </citation>
    <scope>NUCLEOTIDE SEQUENCE [LARGE SCALE GENOMIC DNA]</scope>
    <source>
        <strain evidence="1">Houghton</strain>
    </source>
</reference>
<dbReference type="EMBL" id="HG725576">
    <property type="protein sequence ID" value="CDJ68632.1"/>
    <property type="molecule type" value="Genomic_DNA"/>
</dbReference>
<evidence type="ECO:0000313" key="1">
    <source>
        <dbReference type="EMBL" id="CDJ68632.1"/>
    </source>
</evidence>